<dbReference type="GO" id="GO:0003677">
    <property type="term" value="F:DNA binding"/>
    <property type="evidence" value="ECO:0007669"/>
    <property type="project" value="InterPro"/>
</dbReference>
<dbReference type="PROSITE" id="PS50048">
    <property type="entry name" value="ZN2_CY6_FUNGAL_2"/>
    <property type="match status" value="1"/>
</dbReference>
<keyword evidence="5" id="KW-0539">Nucleus</keyword>
<comment type="subcellular location">
    <subcellularLocation>
        <location evidence="1">Nucleus</location>
    </subcellularLocation>
</comment>
<dbReference type="InterPro" id="IPR050815">
    <property type="entry name" value="TF_fung"/>
</dbReference>
<evidence type="ECO:0000256" key="5">
    <source>
        <dbReference type="ARBA" id="ARBA00023242"/>
    </source>
</evidence>
<evidence type="ECO:0000256" key="3">
    <source>
        <dbReference type="ARBA" id="ARBA00023015"/>
    </source>
</evidence>
<feature type="compositionally biased region" description="Basic and acidic residues" evidence="6">
    <location>
        <begin position="20"/>
        <end position="34"/>
    </location>
</feature>
<evidence type="ECO:0000256" key="6">
    <source>
        <dbReference type="SAM" id="MobiDB-lite"/>
    </source>
</evidence>
<dbReference type="Proteomes" id="UP000076532">
    <property type="component" value="Unassembled WGS sequence"/>
</dbReference>
<dbReference type="Pfam" id="PF00172">
    <property type="entry name" value="Zn_clus"/>
    <property type="match status" value="1"/>
</dbReference>
<dbReference type="SMART" id="SM00066">
    <property type="entry name" value="GAL4"/>
    <property type="match status" value="1"/>
</dbReference>
<protein>
    <recommendedName>
        <fullName evidence="7">Zn(2)-C6 fungal-type domain-containing protein</fullName>
    </recommendedName>
</protein>
<keyword evidence="2" id="KW-0479">Metal-binding</keyword>
<evidence type="ECO:0000313" key="9">
    <source>
        <dbReference type="Proteomes" id="UP000076532"/>
    </source>
</evidence>
<gene>
    <name evidence="8" type="ORF">FIBSPDRAFT_837485</name>
</gene>
<feature type="region of interest" description="Disordered" evidence="6">
    <location>
        <begin position="565"/>
        <end position="692"/>
    </location>
</feature>
<dbReference type="GO" id="GO:0005634">
    <property type="term" value="C:nucleus"/>
    <property type="evidence" value="ECO:0007669"/>
    <property type="project" value="UniProtKB-SubCell"/>
</dbReference>
<keyword evidence="3" id="KW-0805">Transcription regulation</keyword>
<dbReference type="Gene3D" id="4.10.240.10">
    <property type="entry name" value="Zn(2)-C6 fungal-type DNA-binding domain"/>
    <property type="match status" value="1"/>
</dbReference>
<keyword evidence="4" id="KW-0804">Transcription</keyword>
<dbReference type="GO" id="GO:0006351">
    <property type="term" value="P:DNA-templated transcription"/>
    <property type="evidence" value="ECO:0007669"/>
    <property type="project" value="InterPro"/>
</dbReference>
<feature type="region of interest" description="Disordered" evidence="6">
    <location>
        <begin position="80"/>
        <end position="100"/>
    </location>
</feature>
<feature type="region of interest" description="Disordered" evidence="6">
    <location>
        <begin position="1"/>
        <end position="34"/>
    </location>
</feature>
<keyword evidence="9" id="KW-1185">Reference proteome</keyword>
<evidence type="ECO:0000259" key="7">
    <source>
        <dbReference type="PROSITE" id="PS50048"/>
    </source>
</evidence>
<evidence type="ECO:0000256" key="4">
    <source>
        <dbReference type="ARBA" id="ARBA00023163"/>
    </source>
</evidence>
<dbReference type="CDD" id="cd12148">
    <property type="entry name" value="fungal_TF_MHR"/>
    <property type="match status" value="1"/>
</dbReference>
<feature type="compositionally biased region" description="Polar residues" evidence="6">
    <location>
        <begin position="621"/>
        <end position="631"/>
    </location>
</feature>
<dbReference type="InterPro" id="IPR001138">
    <property type="entry name" value="Zn2Cys6_DnaBD"/>
</dbReference>
<dbReference type="AlphaFoldDB" id="A0A166ACZ3"/>
<dbReference type="PROSITE" id="PS00463">
    <property type="entry name" value="ZN2_CY6_FUNGAL_1"/>
    <property type="match status" value="1"/>
</dbReference>
<dbReference type="InterPro" id="IPR007219">
    <property type="entry name" value="XnlR_reg_dom"/>
</dbReference>
<accession>A0A166ACZ3</accession>
<organism evidence="8 9">
    <name type="scientific">Athelia psychrophila</name>
    <dbReference type="NCBI Taxonomy" id="1759441"/>
    <lineage>
        <taxon>Eukaryota</taxon>
        <taxon>Fungi</taxon>
        <taxon>Dikarya</taxon>
        <taxon>Basidiomycota</taxon>
        <taxon>Agaricomycotina</taxon>
        <taxon>Agaricomycetes</taxon>
        <taxon>Agaricomycetidae</taxon>
        <taxon>Atheliales</taxon>
        <taxon>Atheliaceae</taxon>
        <taxon>Athelia</taxon>
    </lineage>
</organism>
<dbReference type="GO" id="GO:0008270">
    <property type="term" value="F:zinc ion binding"/>
    <property type="evidence" value="ECO:0007669"/>
    <property type="project" value="InterPro"/>
</dbReference>
<evidence type="ECO:0000256" key="1">
    <source>
        <dbReference type="ARBA" id="ARBA00004123"/>
    </source>
</evidence>
<dbReference type="OrthoDB" id="2123952at2759"/>
<dbReference type="EMBL" id="KV417662">
    <property type="protein sequence ID" value="KZP11481.1"/>
    <property type="molecule type" value="Genomic_DNA"/>
</dbReference>
<evidence type="ECO:0000256" key="2">
    <source>
        <dbReference type="ARBA" id="ARBA00022723"/>
    </source>
</evidence>
<dbReference type="STRING" id="436010.A0A166ACZ3"/>
<dbReference type="Pfam" id="PF04082">
    <property type="entry name" value="Fungal_trans"/>
    <property type="match status" value="1"/>
</dbReference>
<sequence>MNQYAKEENGPIPGPSQPSRKHDSEGSGEPEGKVFKRKRLAKACDPCHKSKRRCDGTAPCSNCHFASKVCTYTDASGRIVPPPRSSSVAESPASSWRHEQPVALSNSRIPALSPLDPNDGVSSRRKKFKVDREHAIIPLGGLPKVSSSLSLGLNFDSFGSDPALTRELVNLFFTHRHPQRMMFHKPSFSAALSHNRVPTYLIRAICALAAPLSKQTHFRDETGSSRSAGNAYADEAVSLMFNNDRQLICPRNLETVQALCLLQMHRSYANPSWTSQWHAIALQVLDELGLNQPDSPQPNHISPSGYIQESIDRECMRRAFWLIHLLDLISSIYFKVIATPKGEHLPLPVDETSFELATHATLPPEYLYGPPLRDHRGSELGNVLRILTLYDKVENLLEGAEGRPMGDRAWIAESERELKSWEEGLPDNLRYSEGTVQIQLSMMETSSNTGAWSFLLMHVVHASCAAALAHARQFDYKETGPYILPKWAQARMEMIATSLGSRAKYSMIPKLMSLLTNSPQPLLKYYEMKEDYIVTWKQDYHKQWGIWVEDTIQMVVRRPQPVAPLSPNQPFHLPLRPSYEIPREPGPSYYPQENHQQSYARSEIDVVSYGGGLPRTRDQSSGEASLPSLKSSGLLDSWPPEDPSSSGQAQWSQGRVQQPHRPQYPISAETSRGGPSGPPAGMPWLAKEPMSR</sequence>
<name>A0A166ACZ3_9AGAM</name>
<dbReference type="PANTHER" id="PTHR47338:SF5">
    <property type="entry name" value="ZN(II)2CYS6 TRANSCRIPTION FACTOR (EUROFUNG)"/>
    <property type="match status" value="1"/>
</dbReference>
<feature type="compositionally biased region" description="Low complexity" evidence="6">
    <location>
        <begin position="85"/>
        <end position="95"/>
    </location>
</feature>
<dbReference type="InterPro" id="IPR036864">
    <property type="entry name" value="Zn2-C6_fun-type_DNA-bd_sf"/>
</dbReference>
<feature type="compositionally biased region" description="Polar residues" evidence="6">
    <location>
        <begin position="643"/>
        <end position="656"/>
    </location>
</feature>
<feature type="domain" description="Zn(2)-C6 fungal-type" evidence="7">
    <location>
        <begin position="43"/>
        <end position="72"/>
    </location>
</feature>
<dbReference type="CDD" id="cd00067">
    <property type="entry name" value="GAL4"/>
    <property type="match status" value="1"/>
</dbReference>
<dbReference type="SUPFAM" id="SSF57701">
    <property type="entry name" value="Zn2/Cys6 DNA-binding domain"/>
    <property type="match status" value="1"/>
</dbReference>
<dbReference type="PANTHER" id="PTHR47338">
    <property type="entry name" value="ZN(II)2CYS6 TRANSCRIPTION FACTOR (EUROFUNG)-RELATED"/>
    <property type="match status" value="1"/>
</dbReference>
<reference evidence="8 9" key="1">
    <citation type="journal article" date="2016" name="Mol. Biol. Evol.">
        <title>Comparative Genomics of Early-Diverging Mushroom-Forming Fungi Provides Insights into the Origins of Lignocellulose Decay Capabilities.</title>
        <authorList>
            <person name="Nagy L.G."/>
            <person name="Riley R."/>
            <person name="Tritt A."/>
            <person name="Adam C."/>
            <person name="Daum C."/>
            <person name="Floudas D."/>
            <person name="Sun H."/>
            <person name="Yadav J.S."/>
            <person name="Pangilinan J."/>
            <person name="Larsson K.H."/>
            <person name="Matsuura K."/>
            <person name="Barry K."/>
            <person name="Labutti K."/>
            <person name="Kuo R."/>
            <person name="Ohm R.A."/>
            <person name="Bhattacharya S.S."/>
            <person name="Shirouzu T."/>
            <person name="Yoshinaga Y."/>
            <person name="Martin F.M."/>
            <person name="Grigoriev I.V."/>
            <person name="Hibbett D.S."/>
        </authorList>
    </citation>
    <scope>NUCLEOTIDE SEQUENCE [LARGE SCALE GENOMIC DNA]</scope>
    <source>
        <strain evidence="8 9">CBS 109695</strain>
    </source>
</reference>
<evidence type="ECO:0000313" key="8">
    <source>
        <dbReference type="EMBL" id="KZP11481.1"/>
    </source>
</evidence>
<proteinExistence type="predicted"/>
<dbReference type="GO" id="GO:0000981">
    <property type="term" value="F:DNA-binding transcription factor activity, RNA polymerase II-specific"/>
    <property type="evidence" value="ECO:0007669"/>
    <property type="project" value="InterPro"/>
</dbReference>
<feature type="compositionally biased region" description="Polar residues" evidence="6">
    <location>
        <begin position="591"/>
        <end position="600"/>
    </location>
</feature>